<dbReference type="InterPro" id="IPR050404">
    <property type="entry name" value="Heme-degrading_MO"/>
</dbReference>
<evidence type="ECO:0000313" key="3">
    <source>
        <dbReference type="Proteomes" id="UP000252585"/>
    </source>
</evidence>
<dbReference type="Gene3D" id="3.30.70.100">
    <property type="match status" value="1"/>
</dbReference>
<dbReference type="EMBL" id="QPJJ01000007">
    <property type="protein sequence ID" value="RCW69798.1"/>
    <property type="molecule type" value="Genomic_DNA"/>
</dbReference>
<evidence type="ECO:0000313" key="2">
    <source>
        <dbReference type="EMBL" id="RCW69798.1"/>
    </source>
</evidence>
<feature type="domain" description="ABM" evidence="1">
    <location>
        <begin position="2"/>
        <end position="90"/>
    </location>
</feature>
<organism evidence="2 3">
    <name type="scientific">Saliterribacillus persicus</name>
    <dbReference type="NCBI Taxonomy" id="930114"/>
    <lineage>
        <taxon>Bacteria</taxon>
        <taxon>Bacillati</taxon>
        <taxon>Bacillota</taxon>
        <taxon>Bacilli</taxon>
        <taxon>Bacillales</taxon>
        <taxon>Bacillaceae</taxon>
        <taxon>Saliterribacillus</taxon>
    </lineage>
</organism>
<dbReference type="SUPFAM" id="SSF54909">
    <property type="entry name" value="Dimeric alpha+beta barrel"/>
    <property type="match status" value="1"/>
</dbReference>
<dbReference type="Pfam" id="PF03992">
    <property type="entry name" value="ABM"/>
    <property type="match status" value="1"/>
</dbReference>
<keyword evidence="2" id="KW-0503">Monooxygenase</keyword>
<dbReference type="PROSITE" id="PS51725">
    <property type="entry name" value="ABM"/>
    <property type="match status" value="1"/>
</dbReference>
<keyword evidence="3" id="KW-1185">Reference proteome</keyword>
<dbReference type="GO" id="GO:0004497">
    <property type="term" value="F:monooxygenase activity"/>
    <property type="evidence" value="ECO:0007669"/>
    <property type="project" value="UniProtKB-KW"/>
</dbReference>
<dbReference type="PANTHER" id="PTHR34474:SF4">
    <property type="entry name" value="HEME OXYGENASE (STAPHYLOBILIN-PRODUCING) 1"/>
    <property type="match status" value="1"/>
</dbReference>
<comment type="caution">
    <text evidence="2">The sequence shown here is derived from an EMBL/GenBank/DDBJ whole genome shotgun (WGS) entry which is preliminary data.</text>
</comment>
<proteinExistence type="predicted"/>
<name>A0A368XRX3_9BACI</name>
<evidence type="ECO:0000259" key="1">
    <source>
        <dbReference type="PROSITE" id="PS51725"/>
    </source>
</evidence>
<accession>A0A368XRX3</accession>
<dbReference type="OrthoDB" id="2617048at2"/>
<dbReference type="AlphaFoldDB" id="A0A368XRX3"/>
<dbReference type="PANTHER" id="PTHR34474">
    <property type="entry name" value="SIGNAL TRANSDUCTION PROTEIN TRAP"/>
    <property type="match status" value="1"/>
</dbReference>
<dbReference type="InterPro" id="IPR007138">
    <property type="entry name" value="ABM_dom"/>
</dbReference>
<sequence length="101" mass="11919">MYIVHSVFDVPEEKADEVIDIYKNRTGSVDKWPGFIDFKLLQNERKVGELTVEICWDTKDSYLNWVTSDEYQKIHELEKKYPDKELAGIVPKVHKYKVVAK</sequence>
<dbReference type="InterPro" id="IPR011008">
    <property type="entry name" value="Dimeric_a/b-barrel"/>
</dbReference>
<reference evidence="2 3" key="1">
    <citation type="submission" date="2018-07" db="EMBL/GenBank/DDBJ databases">
        <title>Genomic Encyclopedia of Type Strains, Phase IV (KMG-IV): sequencing the most valuable type-strain genomes for metagenomic binning, comparative biology and taxonomic classification.</title>
        <authorList>
            <person name="Goeker M."/>
        </authorList>
    </citation>
    <scope>NUCLEOTIDE SEQUENCE [LARGE SCALE GENOMIC DNA]</scope>
    <source>
        <strain evidence="2 3">DSM 27696</strain>
    </source>
</reference>
<dbReference type="Proteomes" id="UP000252585">
    <property type="component" value="Unassembled WGS sequence"/>
</dbReference>
<dbReference type="RefSeq" id="WP_114353012.1">
    <property type="nucleotide sequence ID" value="NZ_QPJJ01000007.1"/>
</dbReference>
<gene>
    <name evidence="2" type="ORF">DFR57_107188</name>
</gene>
<keyword evidence="2" id="KW-0560">Oxidoreductase</keyword>
<protein>
    <submittedName>
        <fullName evidence="2">Heme-degrading monooxygenase HmoA</fullName>
    </submittedName>
</protein>